<dbReference type="InterPro" id="IPR000835">
    <property type="entry name" value="HTH_MarR-typ"/>
</dbReference>
<comment type="caution">
    <text evidence="5">The sequence shown here is derived from an EMBL/GenBank/DDBJ whole genome shotgun (WGS) entry which is preliminary data.</text>
</comment>
<keyword evidence="3" id="KW-0804">Transcription</keyword>
<dbReference type="InterPro" id="IPR052526">
    <property type="entry name" value="HTH-type_Bedaq_tolerance"/>
</dbReference>
<dbReference type="PANTHER" id="PTHR39515:SF2">
    <property type="entry name" value="HTH-TYPE TRANSCRIPTIONAL REGULATOR RV0880"/>
    <property type="match status" value="1"/>
</dbReference>
<dbReference type="Gene3D" id="1.10.10.10">
    <property type="entry name" value="Winged helix-like DNA-binding domain superfamily/Winged helix DNA-binding domain"/>
    <property type="match status" value="1"/>
</dbReference>
<dbReference type="InterPro" id="IPR036388">
    <property type="entry name" value="WH-like_DNA-bd_sf"/>
</dbReference>
<evidence type="ECO:0000256" key="3">
    <source>
        <dbReference type="ARBA" id="ARBA00023163"/>
    </source>
</evidence>
<protein>
    <submittedName>
        <fullName evidence="5">MarR family transcriptional regulator</fullName>
    </submittedName>
</protein>
<dbReference type="PROSITE" id="PS50995">
    <property type="entry name" value="HTH_MARR_2"/>
    <property type="match status" value="1"/>
</dbReference>
<evidence type="ECO:0000256" key="2">
    <source>
        <dbReference type="ARBA" id="ARBA00023125"/>
    </source>
</evidence>
<keyword evidence="2" id="KW-0238">DNA-binding</keyword>
<dbReference type="EMBL" id="VMRJ01000001">
    <property type="protein sequence ID" value="TVT42930.1"/>
    <property type="molecule type" value="Genomic_DNA"/>
</dbReference>
<dbReference type="PRINTS" id="PR00598">
    <property type="entry name" value="HTHMARR"/>
</dbReference>
<dbReference type="InterPro" id="IPR036390">
    <property type="entry name" value="WH_DNA-bd_sf"/>
</dbReference>
<evidence type="ECO:0000256" key="1">
    <source>
        <dbReference type="ARBA" id="ARBA00023015"/>
    </source>
</evidence>
<evidence type="ECO:0000313" key="6">
    <source>
        <dbReference type="Proteomes" id="UP000317624"/>
    </source>
</evidence>
<sequence length="150" mass="16787">MATQAPAPDDAQHLATELRTVVTRLVKKLRAHSPTREKLSLTERSVVRLLDQHPHLLPSELAEMEKVTTQSMSQILRHLAEGGYIERRPSATDRRKVHIAISDAGRQLLQTARQERDEWLHATLTQHCSAAELAALQQALPVLTKLVASE</sequence>
<feature type="domain" description="HTH marR-type" evidence="4">
    <location>
        <begin position="11"/>
        <end position="145"/>
    </location>
</feature>
<dbReference type="GO" id="GO:0003700">
    <property type="term" value="F:DNA-binding transcription factor activity"/>
    <property type="evidence" value="ECO:0007669"/>
    <property type="project" value="InterPro"/>
</dbReference>
<dbReference type="GO" id="GO:0003677">
    <property type="term" value="F:DNA binding"/>
    <property type="evidence" value="ECO:0007669"/>
    <property type="project" value="UniProtKB-KW"/>
</dbReference>
<evidence type="ECO:0000259" key="4">
    <source>
        <dbReference type="PROSITE" id="PS50995"/>
    </source>
</evidence>
<dbReference type="Pfam" id="PF01047">
    <property type="entry name" value="MarR"/>
    <property type="match status" value="1"/>
</dbReference>
<gene>
    <name evidence="5" type="ORF">FNT36_02225</name>
</gene>
<keyword evidence="6" id="KW-1185">Reference proteome</keyword>
<dbReference type="PROSITE" id="PS01117">
    <property type="entry name" value="HTH_MARR_1"/>
    <property type="match status" value="1"/>
</dbReference>
<dbReference type="SUPFAM" id="SSF46785">
    <property type="entry name" value="Winged helix' DNA-binding domain"/>
    <property type="match status" value="1"/>
</dbReference>
<dbReference type="OrthoDB" id="9804055at2"/>
<dbReference type="AlphaFoldDB" id="A0A558C293"/>
<reference evidence="5 6" key="1">
    <citation type="submission" date="2019-07" db="EMBL/GenBank/DDBJ databases">
        <title>Hymenobacter sp. straun FUR1 Genome sequencing and assembly.</title>
        <authorList>
            <person name="Chhetri G."/>
        </authorList>
    </citation>
    <scope>NUCLEOTIDE SEQUENCE [LARGE SCALE GENOMIC DNA]</scope>
    <source>
        <strain evidence="5 6">Fur1</strain>
    </source>
</reference>
<organism evidence="5 6">
    <name type="scientific">Hymenobacter setariae</name>
    <dbReference type="NCBI Taxonomy" id="2594794"/>
    <lineage>
        <taxon>Bacteria</taxon>
        <taxon>Pseudomonadati</taxon>
        <taxon>Bacteroidota</taxon>
        <taxon>Cytophagia</taxon>
        <taxon>Cytophagales</taxon>
        <taxon>Hymenobacteraceae</taxon>
        <taxon>Hymenobacter</taxon>
    </lineage>
</organism>
<accession>A0A558C293</accession>
<dbReference type="InterPro" id="IPR023187">
    <property type="entry name" value="Tscrpt_reg_MarR-type_CS"/>
</dbReference>
<evidence type="ECO:0000313" key="5">
    <source>
        <dbReference type="EMBL" id="TVT42930.1"/>
    </source>
</evidence>
<proteinExistence type="predicted"/>
<dbReference type="Proteomes" id="UP000317624">
    <property type="component" value="Unassembled WGS sequence"/>
</dbReference>
<dbReference type="RefSeq" id="WP_144843717.1">
    <property type="nucleotide sequence ID" value="NZ_VMRJ01000001.1"/>
</dbReference>
<dbReference type="SMART" id="SM00347">
    <property type="entry name" value="HTH_MARR"/>
    <property type="match status" value="1"/>
</dbReference>
<keyword evidence="1" id="KW-0805">Transcription regulation</keyword>
<dbReference type="PANTHER" id="PTHR39515">
    <property type="entry name" value="CONSERVED PROTEIN"/>
    <property type="match status" value="1"/>
</dbReference>
<name>A0A558C293_9BACT</name>